<dbReference type="PROSITE" id="PS51706">
    <property type="entry name" value="G_ENGB"/>
    <property type="match status" value="1"/>
</dbReference>
<comment type="similarity">
    <text evidence="2 10">Belongs to the TRAFAC class TrmE-Era-EngA-EngB-Septin-like GTPase superfamily. EngB GTPase family.</text>
</comment>
<comment type="cofactor">
    <cofactor evidence="1">
        <name>Mg(2+)</name>
        <dbReference type="ChEBI" id="CHEBI:18420"/>
    </cofactor>
</comment>
<dbReference type="PANTHER" id="PTHR11649">
    <property type="entry name" value="MSS1/TRME-RELATED GTP-BINDING PROTEIN"/>
    <property type="match status" value="1"/>
</dbReference>
<evidence type="ECO:0000256" key="9">
    <source>
        <dbReference type="ARBA" id="ARBA00023306"/>
    </source>
</evidence>
<dbReference type="RefSeq" id="WP_175106502.1">
    <property type="nucleotide sequence ID" value="NZ_CADIKM010000022.1"/>
</dbReference>
<dbReference type="NCBIfam" id="TIGR03598">
    <property type="entry name" value="GTPase_YsxC"/>
    <property type="match status" value="1"/>
</dbReference>
<dbReference type="InterPro" id="IPR030393">
    <property type="entry name" value="G_ENGB_dom"/>
</dbReference>
<proteinExistence type="inferred from homology"/>
<keyword evidence="6" id="KW-0460">Magnesium</keyword>
<keyword evidence="7 10" id="KW-0342">GTP-binding</keyword>
<dbReference type="GO" id="GO:0046872">
    <property type="term" value="F:metal ion binding"/>
    <property type="evidence" value="ECO:0007669"/>
    <property type="project" value="UniProtKB-KW"/>
</dbReference>
<protein>
    <recommendedName>
        <fullName evidence="10">Probable GTP-binding protein EngB</fullName>
    </recommendedName>
</protein>
<dbReference type="GO" id="GO:0000917">
    <property type="term" value="P:division septum assembly"/>
    <property type="evidence" value="ECO:0007669"/>
    <property type="project" value="UniProtKB-KW"/>
</dbReference>
<evidence type="ECO:0000256" key="1">
    <source>
        <dbReference type="ARBA" id="ARBA00001946"/>
    </source>
</evidence>
<evidence type="ECO:0000256" key="6">
    <source>
        <dbReference type="ARBA" id="ARBA00022842"/>
    </source>
</evidence>
<dbReference type="PANTHER" id="PTHR11649:SF13">
    <property type="entry name" value="ENGB-TYPE G DOMAIN-CONTAINING PROTEIN"/>
    <property type="match status" value="1"/>
</dbReference>
<dbReference type="Gene3D" id="3.40.50.300">
    <property type="entry name" value="P-loop containing nucleotide triphosphate hydrolases"/>
    <property type="match status" value="1"/>
</dbReference>
<sequence>MRSFLLHRSRFLTTVNHLQDLPATVRPEVAFAGRSNAGKSTAINILCNQKRLAFASKTPGRTQHINYFSIGPEDEPVGYLVDLPGYGYAQVSGTAKLHWQHLLSDYLHARHQLRGLVLMMDSRRPCTDLDMQLIDWFAPTRKPILVLLTKSDKLTRQESINALRQTRKTLEEYMPHTGEGERLLTVQLFSALKRVGLEPAHDVIENWIAPVEKPVDGASDGGIIAT</sequence>
<dbReference type="InterPro" id="IPR019987">
    <property type="entry name" value="GTP-bd_ribosome_bio_YsxC"/>
</dbReference>
<dbReference type="InterPro" id="IPR006073">
    <property type="entry name" value="GTP-bd"/>
</dbReference>
<comment type="function">
    <text evidence="10">Necessary for normal cell division and for the maintenance of normal septation.</text>
</comment>
<dbReference type="GO" id="GO:0005525">
    <property type="term" value="F:GTP binding"/>
    <property type="evidence" value="ECO:0007669"/>
    <property type="project" value="UniProtKB-UniRule"/>
</dbReference>
<gene>
    <name evidence="10 12" type="primary">engB</name>
    <name evidence="12" type="ORF">LMG28138_03951</name>
</gene>
<keyword evidence="4" id="KW-0479">Metal-binding</keyword>
<dbReference type="InterPro" id="IPR027417">
    <property type="entry name" value="P-loop_NTPase"/>
</dbReference>
<organism evidence="12 13">
    <name type="scientific">Pararobbsia alpina</name>
    <dbReference type="NCBI Taxonomy" id="621374"/>
    <lineage>
        <taxon>Bacteria</taxon>
        <taxon>Pseudomonadati</taxon>
        <taxon>Pseudomonadota</taxon>
        <taxon>Betaproteobacteria</taxon>
        <taxon>Burkholderiales</taxon>
        <taxon>Burkholderiaceae</taxon>
        <taxon>Pararobbsia</taxon>
    </lineage>
</organism>
<keyword evidence="3 10" id="KW-0132">Cell division</keyword>
<dbReference type="Pfam" id="PF01926">
    <property type="entry name" value="MMR_HSR1"/>
    <property type="match status" value="1"/>
</dbReference>
<dbReference type="SUPFAM" id="SSF52540">
    <property type="entry name" value="P-loop containing nucleoside triphosphate hydrolases"/>
    <property type="match status" value="1"/>
</dbReference>
<keyword evidence="8 10" id="KW-0717">Septation</keyword>
<dbReference type="GO" id="GO:0005829">
    <property type="term" value="C:cytosol"/>
    <property type="evidence" value="ECO:0007669"/>
    <property type="project" value="TreeGrafter"/>
</dbReference>
<dbReference type="FunFam" id="3.40.50.300:FF:000098">
    <property type="entry name" value="Probable GTP-binding protein EngB"/>
    <property type="match status" value="1"/>
</dbReference>
<evidence type="ECO:0000313" key="13">
    <source>
        <dbReference type="Proteomes" id="UP000494115"/>
    </source>
</evidence>
<dbReference type="EMBL" id="CADIKM010000022">
    <property type="protein sequence ID" value="CAB3795828.1"/>
    <property type="molecule type" value="Genomic_DNA"/>
</dbReference>
<reference evidence="12 13" key="1">
    <citation type="submission" date="2020-04" db="EMBL/GenBank/DDBJ databases">
        <authorList>
            <person name="De Canck E."/>
        </authorList>
    </citation>
    <scope>NUCLEOTIDE SEQUENCE [LARGE SCALE GENOMIC DNA]</scope>
    <source>
        <strain evidence="12 13">LMG 28138</strain>
    </source>
</reference>
<dbReference type="Proteomes" id="UP000494115">
    <property type="component" value="Unassembled WGS sequence"/>
</dbReference>
<evidence type="ECO:0000256" key="3">
    <source>
        <dbReference type="ARBA" id="ARBA00022618"/>
    </source>
</evidence>
<keyword evidence="13" id="KW-1185">Reference proteome</keyword>
<keyword evidence="5 10" id="KW-0547">Nucleotide-binding</keyword>
<evidence type="ECO:0000256" key="8">
    <source>
        <dbReference type="ARBA" id="ARBA00023210"/>
    </source>
</evidence>
<evidence type="ECO:0000256" key="4">
    <source>
        <dbReference type="ARBA" id="ARBA00022723"/>
    </source>
</evidence>
<evidence type="ECO:0000256" key="7">
    <source>
        <dbReference type="ARBA" id="ARBA00023134"/>
    </source>
</evidence>
<dbReference type="HAMAP" id="MF_00321">
    <property type="entry name" value="GTPase_EngB"/>
    <property type="match status" value="1"/>
</dbReference>
<dbReference type="CDD" id="cd01876">
    <property type="entry name" value="YihA_EngB"/>
    <property type="match status" value="1"/>
</dbReference>
<keyword evidence="9 10" id="KW-0131">Cell cycle</keyword>
<dbReference type="AlphaFoldDB" id="A0A6S7BVU3"/>
<evidence type="ECO:0000256" key="5">
    <source>
        <dbReference type="ARBA" id="ARBA00022741"/>
    </source>
</evidence>
<accession>A0A6S7BVU3</accession>
<evidence type="ECO:0000313" key="12">
    <source>
        <dbReference type="EMBL" id="CAB3795828.1"/>
    </source>
</evidence>
<name>A0A6S7BVU3_9BURK</name>
<evidence type="ECO:0000259" key="11">
    <source>
        <dbReference type="PROSITE" id="PS51706"/>
    </source>
</evidence>
<evidence type="ECO:0000256" key="10">
    <source>
        <dbReference type="HAMAP-Rule" id="MF_00321"/>
    </source>
</evidence>
<feature type="domain" description="EngB-type G" evidence="11">
    <location>
        <begin position="25"/>
        <end position="210"/>
    </location>
</feature>
<evidence type="ECO:0000256" key="2">
    <source>
        <dbReference type="ARBA" id="ARBA00009638"/>
    </source>
</evidence>